<evidence type="ECO:0000256" key="3">
    <source>
        <dbReference type="ARBA" id="ARBA00023186"/>
    </source>
</evidence>
<dbReference type="GO" id="GO:0042026">
    <property type="term" value="P:protein refolding"/>
    <property type="evidence" value="ECO:0007669"/>
    <property type="project" value="TreeGrafter"/>
</dbReference>
<gene>
    <name evidence="5" type="ORF">BI364_02890</name>
</gene>
<keyword evidence="3" id="KW-0143">Chaperone</keyword>
<keyword evidence="1" id="KW-0963">Cytoplasm</keyword>
<dbReference type="AlphaFoldDB" id="A0A1D8IKT5"/>
<dbReference type="InterPro" id="IPR018253">
    <property type="entry name" value="DnaJ_domain_CS"/>
</dbReference>
<dbReference type="RefSeq" id="WP_070077476.1">
    <property type="nucleotide sequence ID" value="NZ_CP017415.1"/>
</dbReference>
<protein>
    <submittedName>
        <fullName evidence="5">Cytochrome C biogenesis protein</fullName>
    </submittedName>
</protein>
<name>A0A1D8IKT5_9GAMM</name>
<dbReference type="SUPFAM" id="SSF49493">
    <property type="entry name" value="HSP40/DnaJ peptide-binding domain"/>
    <property type="match status" value="2"/>
</dbReference>
<dbReference type="PANTHER" id="PTHR43096">
    <property type="entry name" value="DNAJ HOMOLOG 1, MITOCHONDRIAL-RELATED"/>
    <property type="match status" value="1"/>
</dbReference>
<sequence length="318" mass="35038">MEFKDYYRTLGVSKDATQDEIKRAYRKQARKYHPDVSKEEDAEARFKEVNEANEVLKDPEKRAAYDQLGADWKSGQDFRPPPDWNQGFEYHDVDPEAAAQFSDFFESLFGGNYAGGHGRRAHGAHYHARGEDSHARIFIELEDAYHGATRALALKHTELGEDGRPHVVERTLNVRIPGGVREGQMIRLAGQGGPGLGEGGAGDLYLEVVFRPHALYRTEGRDVYLTLPVAPWEAALGASVQAPTPAGRVDLKIPAHSAGGRRLRLKGRGIPGEPAGDLYVVLAIALPPADTDAAREAYRACERAMPFDPRAQLEGGRS</sequence>
<dbReference type="PROSITE" id="PS50076">
    <property type="entry name" value="DNAJ_2"/>
    <property type="match status" value="1"/>
</dbReference>
<feature type="domain" description="J" evidence="4">
    <location>
        <begin position="5"/>
        <end position="69"/>
    </location>
</feature>
<dbReference type="CDD" id="cd10747">
    <property type="entry name" value="DnaJ_C"/>
    <property type="match status" value="1"/>
</dbReference>
<dbReference type="Gene3D" id="2.60.260.20">
    <property type="entry name" value="Urease metallochaperone UreE, N-terminal domain"/>
    <property type="match status" value="2"/>
</dbReference>
<dbReference type="PRINTS" id="PR00625">
    <property type="entry name" value="JDOMAIN"/>
</dbReference>
<dbReference type="Proteomes" id="UP000095401">
    <property type="component" value="Chromosome"/>
</dbReference>
<dbReference type="GO" id="GO:0003677">
    <property type="term" value="F:DNA binding"/>
    <property type="evidence" value="ECO:0007669"/>
    <property type="project" value="UniProtKB-KW"/>
</dbReference>
<evidence type="ECO:0000256" key="2">
    <source>
        <dbReference type="ARBA" id="ARBA00023125"/>
    </source>
</evidence>
<proteinExistence type="predicted"/>
<dbReference type="InterPro" id="IPR036869">
    <property type="entry name" value="J_dom_sf"/>
</dbReference>
<dbReference type="SMART" id="SM00271">
    <property type="entry name" value="DnaJ"/>
    <property type="match status" value="1"/>
</dbReference>
<evidence type="ECO:0000313" key="6">
    <source>
        <dbReference type="Proteomes" id="UP000095401"/>
    </source>
</evidence>
<dbReference type="GO" id="GO:0005737">
    <property type="term" value="C:cytoplasm"/>
    <property type="evidence" value="ECO:0007669"/>
    <property type="project" value="TreeGrafter"/>
</dbReference>
<reference evidence="6" key="1">
    <citation type="submission" date="2016-09" db="EMBL/GenBank/DDBJ databases">
        <title>Acidihalobacter prosperus F5.</title>
        <authorList>
            <person name="Khaleque H.N."/>
            <person name="Ramsay J.P."/>
            <person name="Kaksonen A.H."/>
            <person name="Boxall N.J."/>
            <person name="Watkin E.L.J."/>
        </authorList>
    </citation>
    <scope>NUCLEOTIDE SEQUENCE [LARGE SCALE GENOMIC DNA]</scope>
    <source>
        <strain evidence="6">F5</strain>
    </source>
</reference>
<dbReference type="InterPro" id="IPR002939">
    <property type="entry name" value="DnaJ_C"/>
</dbReference>
<dbReference type="Gene3D" id="1.10.287.110">
    <property type="entry name" value="DnaJ domain"/>
    <property type="match status" value="1"/>
</dbReference>
<accession>A0A1D8IKT5</accession>
<dbReference type="Pfam" id="PF00226">
    <property type="entry name" value="DnaJ"/>
    <property type="match status" value="1"/>
</dbReference>
<dbReference type="PANTHER" id="PTHR43096:SF52">
    <property type="entry name" value="DNAJ HOMOLOG 1, MITOCHONDRIAL-RELATED"/>
    <property type="match status" value="1"/>
</dbReference>
<dbReference type="KEGG" id="aprs:BI364_02890"/>
<keyword evidence="6" id="KW-1185">Reference proteome</keyword>
<dbReference type="EMBL" id="CP017415">
    <property type="protein sequence ID" value="AOU97088.1"/>
    <property type="molecule type" value="Genomic_DNA"/>
</dbReference>
<dbReference type="InterPro" id="IPR008971">
    <property type="entry name" value="HSP40/DnaJ_pept-bd"/>
</dbReference>
<dbReference type="GO" id="GO:0051082">
    <property type="term" value="F:unfolded protein binding"/>
    <property type="evidence" value="ECO:0007669"/>
    <property type="project" value="InterPro"/>
</dbReference>
<dbReference type="CDD" id="cd06257">
    <property type="entry name" value="DnaJ"/>
    <property type="match status" value="1"/>
</dbReference>
<dbReference type="Pfam" id="PF01556">
    <property type="entry name" value="DnaJ_C"/>
    <property type="match status" value="1"/>
</dbReference>
<keyword evidence="2" id="KW-0238">DNA-binding</keyword>
<evidence type="ECO:0000259" key="4">
    <source>
        <dbReference type="PROSITE" id="PS50076"/>
    </source>
</evidence>
<evidence type="ECO:0000313" key="5">
    <source>
        <dbReference type="EMBL" id="AOU97088.1"/>
    </source>
</evidence>
<dbReference type="FunFam" id="2.60.260.20:FF:000008">
    <property type="entry name" value="Curved DNA-binding protein"/>
    <property type="match status" value="1"/>
</dbReference>
<organism evidence="5 6">
    <name type="scientific">Acidihalobacter yilgarnensis</name>
    <dbReference type="NCBI Taxonomy" id="2819280"/>
    <lineage>
        <taxon>Bacteria</taxon>
        <taxon>Pseudomonadati</taxon>
        <taxon>Pseudomonadota</taxon>
        <taxon>Gammaproteobacteria</taxon>
        <taxon>Chromatiales</taxon>
        <taxon>Ectothiorhodospiraceae</taxon>
        <taxon>Acidihalobacter</taxon>
    </lineage>
</organism>
<evidence type="ECO:0000256" key="1">
    <source>
        <dbReference type="ARBA" id="ARBA00022490"/>
    </source>
</evidence>
<dbReference type="InterPro" id="IPR001623">
    <property type="entry name" value="DnaJ_domain"/>
</dbReference>
<dbReference type="PROSITE" id="PS00636">
    <property type="entry name" value="DNAJ_1"/>
    <property type="match status" value="1"/>
</dbReference>
<dbReference type="SUPFAM" id="SSF46565">
    <property type="entry name" value="Chaperone J-domain"/>
    <property type="match status" value="1"/>
</dbReference>